<evidence type="ECO:0000313" key="2">
    <source>
        <dbReference type="Proteomes" id="UP000828941"/>
    </source>
</evidence>
<protein>
    <submittedName>
        <fullName evidence="1">Uncharacterized protein</fullName>
    </submittedName>
</protein>
<reference evidence="1 2" key="1">
    <citation type="journal article" date="2022" name="DNA Res.">
        <title>Chromosomal-level genome assembly of the orchid tree Bauhinia variegata (Leguminosae; Cercidoideae) supports the allotetraploid origin hypothesis of Bauhinia.</title>
        <authorList>
            <person name="Zhong Y."/>
            <person name="Chen Y."/>
            <person name="Zheng D."/>
            <person name="Pang J."/>
            <person name="Liu Y."/>
            <person name="Luo S."/>
            <person name="Meng S."/>
            <person name="Qian L."/>
            <person name="Wei D."/>
            <person name="Dai S."/>
            <person name="Zhou R."/>
        </authorList>
    </citation>
    <scope>NUCLEOTIDE SEQUENCE [LARGE SCALE GENOMIC DNA]</scope>
    <source>
        <strain evidence="1">BV-YZ2020</strain>
    </source>
</reference>
<comment type="caution">
    <text evidence="1">The sequence shown here is derived from an EMBL/GenBank/DDBJ whole genome shotgun (WGS) entry which is preliminary data.</text>
</comment>
<evidence type="ECO:0000313" key="1">
    <source>
        <dbReference type="EMBL" id="KAI4305467.1"/>
    </source>
</evidence>
<proteinExistence type="predicted"/>
<gene>
    <name evidence="1" type="ORF">L6164_028832</name>
</gene>
<sequence>MAAASVAFNGIVLETLRDDNYEYWSVLLKNYLTGQGLWDVVSASATESKDEDWRKKNAKALHAIQLACGSSAFARISKCVTADEAWNQLSYLFNSDLNRDIELGILDDIVRGNDNVEQLRRHVNAGKWEAAKSCIDKEPDVVFSVCSVGRTILHVAVIAGKEQIVEKLVNLVHEKEKLLKMQDIFGYTALALAAKLTDSSRMAKCMAENCKDLLTMKTIDNEIPVLLSSANGREETTRYLNSQTHWNDLSKEEIINYGALLLTRCISAKIFDVALELLQNPSIPITNESQDLRPLYALAQMPSAFRLVRYYRQYEILEHSTDGSLDHSTDESLDHSTEESLDHSTEESLDHSNEEFKWELLGCRKVYLLLLLVGLVCDIFW</sequence>
<dbReference type="Proteomes" id="UP000828941">
    <property type="component" value="Chromosome 12"/>
</dbReference>
<accession>A0ACB9L7Q7</accession>
<keyword evidence="2" id="KW-1185">Reference proteome</keyword>
<name>A0ACB9L7Q7_BAUVA</name>
<organism evidence="1 2">
    <name type="scientific">Bauhinia variegata</name>
    <name type="common">Purple orchid tree</name>
    <name type="synonym">Phanera variegata</name>
    <dbReference type="NCBI Taxonomy" id="167791"/>
    <lineage>
        <taxon>Eukaryota</taxon>
        <taxon>Viridiplantae</taxon>
        <taxon>Streptophyta</taxon>
        <taxon>Embryophyta</taxon>
        <taxon>Tracheophyta</taxon>
        <taxon>Spermatophyta</taxon>
        <taxon>Magnoliopsida</taxon>
        <taxon>eudicotyledons</taxon>
        <taxon>Gunneridae</taxon>
        <taxon>Pentapetalae</taxon>
        <taxon>rosids</taxon>
        <taxon>fabids</taxon>
        <taxon>Fabales</taxon>
        <taxon>Fabaceae</taxon>
        <taxon>Cercidoideae</taxon>
        <taxon>Cercideae</taxon>
        <taxon>Bauhiniinae</taxon>
        <taxon>Bauhinia</taxon>
    </lineage>
</organism>
<dbReference type="EMBL" id="CM039437">
    <property type="protein sequence ID" value="KAI4305467.1"/>
    <property type="molecule type" value="Genomic_DNA"/>
</dbReference>